<dbReference type="RefSeq" id="WP_035255935.1">
    <property type="nucleotide sequence ID" value="NZ_JFKE01000001.1"/>
</dbReference>
<proteinExistence type="predicted"/>
<organism evidence="1 2">
    <name type="scientific">Actibacterium mucosum KCTC 23349</name>
    <dbReference type="NCBI Taxonomy" id="1454373"/>
    <lineage>
        <taxon>Bacteria</taxon>
        <taxon>Pseudomonadati</taxon>
        <taxon>Pseudomonadota</taxon>
        <taxon>Alphaproteobacteria</taxon>
        <taxon>Rhodobacterales</taxon>
        <taxon>Roseobacteraceae</taxon>
        <taxon>Actibacterium</taxon>
    </lineage>
</organism>
<name>A0A037ZN90_9RHOB</name>
<dbReference type="EMBL" id="JFKE01000001">
    <property type="protein sequence ID" value="KAJ57554.1"/>
    <property type="molecule type" value="Genomic_DNA"/>
</dbReference>
<dbReference type="PANTHER" id="PTHR11371">
    <property type="entry name" value="DEOXYRIBONUCLEASE"/>
    <property type="match status" value="1"/>
</dbReference>
<dbReference type="Gene3D" id="3.60.10.10">
    <property type="entry name" value="Endonuclease/exonuclease/phosphatase"/>
    <property type="match status" value="1"/>
</dbReference>
<dbReference type="STRING" id="1454373.ACMU_03345"/>
<keyword evidence="2" id="KW-1185">Reference proteome</keyword>
<evidence type="ECO:0008006" key="3">
    <source>
        <dbReference type="Google" id="ProtNLM"/>
    </source>
</evidence>
<reference evidence="1 2" key="1">
    <citation type="submission" date="2014-03" db="EMBL/GenBank/DDBJ databases">
        <title>Draft Genome Sequence of Actibacterium mucosum KCTC 23349, a Marine Alphaproteobacterium with Complex Ionic Requirements Isolated from Mediterranean Seawater at Malvarrosa Beach, Valencia, Spain.</title>
        <authorList>
            <person name="Arahal D.R."/>
            <person name="Shao Z."/>
            <person name="Lai Q."/>
            <person name="Pujalte M.J."/>
        </authorList>
    </citation>
    <scope>NUCLEOTIDE SEQUENCE [LARGE SCALE GENOMIC DNA]</scope>
    <source>
        <strain evidence="1 2">KCTC 23349</strain>
    </source>
</reference>
<dbReference type="AlphaFoldDB" id="A0A037ZN90"/>
<protein>
    <recommendedName>
        <fullName evidence="3">Endonuclease</fullName>
    </recommendedName>
</protein>
<accession>A0A037ZN90</accession>
<gene>
    <name evidence="1" type="ORF">ACMU_03345</name>
</gene>
<dbReference type="OrthoDB" id="5500612at2"/>
<evidence type="ECO:0000313" key="1">
    <source>
        <dbReference type="EMBL" id="KAJ57554.1"/>
    </source>
</evidence>
<dbReference type="SUPFAM" id="SSF56219">
    <property type="entry name" value="DNase I-like"/>
    <property type="match status" value="1"/>
</dbReference>
<sequence length="320" mass="35977">MPPFPAPNFNFSYTPATEITALRQWRDTKPGRAIPAKTAGRLLLGSWNIANLGDAEQKRDDADIELMAEIVSWFDLVAVQEVKEDLTDFNRILDELPAGYDAIFSDQAGNDERMAYIFDGNTVDLLRLAGEVAVPPASHRYVKLPGIEQKFRGFDRNPYAVAFDKDGFVVTVVNAHLYFGSGSKQSVNRRALETYGLGRWADLRRKRGRAYSDNVVVIGDLNMPKAEIGDEIFDALTKRGLHIPPHQSRLGTTITEGKHYDQLAFFPGGAGQAYQADGVFDFDGALFSNLWNSHTPKEFEAFMRYHISDHRPIWVQFRTS</sequence>
<dbReference type="Proteomes" id="UP000026249">
    <property type="component" value="Unassembled WGS sequence"/>
</dbReference>
<comment type="caution">
    <text evidence="1">The sequence shown here is derived from an EMBL/GenBank/DDBJ whole genome shotgun (WGS) entry which is preliminary data.</text>
</comment>
<dbReference type="InterPro" id="IPR036691">
    <property type="entry name" value="Endo/exonu/phosph_ase_sf"/>
</dbReference>
<dbReference type="PANTHER" id="PTHR11371:SF31">
    <property type="entry name" value="EXTRACELLULAR NUCLEASE"/>
    <property type="match status" value="1"/>
</dbReference>
<dbReference type="CDD" id="cd10283">
    <property type="entry name" value="MnuA_DNase1-like"/>
    <property type="match status" value="1"/>
</dbReference>
<evidence type="ECO:0000313" key="2">
    <source>
        <dbReference type="Proteomes" id="UP000026249"/>
    </source>
</evidence>